<accession>A0A290ZG21</accession>
<evidence type="ECO:0008006" key="4">
    <source>
        <dbReference type="Google" id="ProtNLM"/>
    </source>
</evidence>
<evidence type="ECO:0000313" key="2">
    <source>
        <dbReference type="EMBL" id="ATE57934.1"/>
    </source>
</evidence>
<sequence length="81" mass="8298">MAELPPPPPLPPRLTDPVPPIVVGSALWLVGLVITLLVGAPTMAVWTCAAGGALGVIGFGIFAWQRSAARRGSRTAQSGLQ</sequence>
<keyword evidence="3" id="KW-1185">Reference proteome</keyword>
<feature type="transmembrane region" description="Helical" evidence="1">
    <location>
        <begin position="21"/>
        <end position="38"/>
    </location>
</feature>
<gene>
    <name evidence="2" type="ORF">CNX65_02480</name>
</gene>
<dbReference type="EMBL" id="CP023445">
    <property type="protein sequence ID" value="ATE57934.1"/>
    <property type="molecule type" value="Genomic_DNA"/>
</dbReference>
<keyword evidence="1" id="KW-0472">Membrane</keyword>
<protein>
    <recommendedName>
        <fullName evidence="4">DUF2530 domain-containing protein</fullName>
    </recommendedName>
</protein>
<dbReference type="InterPro" id="IPR019681">
    <property type="entry name" value="DUF2530"/>
</dbReference>
<organism evidence="2 3">
    <name type="scientific">Actinosynnema pretiosum</name>
    <dbReference type="NCBI Taxonomy" id="42197"/>
    <lineage>
        <taxon>Bacteria</taxon>
        <taxon>Bacillati</taxon>
        <taxon>Actinomycetota</taxon>
        <taxon>Actinomycetes</taxon>
        <taxon>Pseudonocardiales</taxon>
        <taxon>Pseudonocardiaceae</taxon>
        <taxon>Actinosynnema</taxon>
    </lineage>
</organism>
<evidence type="ECO:0000313" key="3">
    <source>
        <dbReference type="Proteomes" id="UP000218505"/>
    </source>
</evidence>
<reference evidence="2" key="1">
    <citation type="submission" date="2017-09" db="EMBL/GenBank/DDBJ databases">
        <title>Complete Genome Sequence of ansamitocin-producing Bacterium Actinosynnema pretiosum X47.</title>
        <authorList>
            <person name="Cao G."/>
            <person name="Zong G."/>
            <person name="Zhong C."/>
            <person name="Fu J."/>
        </authorList>
    </citation>
    <scope>NUCLEOTIDE SEQUENCE [LARGE SCALE GENOMIC DNA]</scope>
    <source>
        <strain evidence="2">X47</strain>
    </source>
</reference>
<dbReference type="AlphaFoldDB" id="A0A290ZG21"/>
<evidence type="ECO:0000256" key="1">
    <source>
        <dbReference type="SAM" id="Phobius"/>
    </source>
</evidence>
<proteinExistence type="predicted"/>
<feature type="transmembrane region" description="Helical" evidence="1">
    <location>
        <begin position="44"/>
        <end position="64"/>
    </location>
</feature>
<dbReference type="Proteomes" id="UP000218505">
    <property type="component" value="Chromosome"/>
</dbReference>
<keyword evidence="1" id="KW-1133">Transmembrane helix</keyword>
<keyword evidence="1" id="KW-0812">Transmembrane</keyword>
<dbReference type="Pfam" id="PF10745">
    <property type="entry name" value="DUF2530"/>
    <property type="match status" value="1"/>
</dbReference>
<dbReference type="KEGG" id="apre:CNX65_02480"/>
<dbReference type="RefSeq" id="WP_096497562.1">
    <property type="nucleotide sequence ID" value="NZ_CP023445.1"/>
</dbReference>
<name>A0A290ZG21_9PSEU</name>